<organism evidence="7 8">
    <name type="scientific">Pinctada imbricata</name>
    <name type="common">Atlantic pearl-oyster</name>
    <name type="synonym">Pinctada martensii</name>
    <dbReference type="NCBI Taxonomy" id="66713"/>
    <lineage>
        <taxon>Eukaryota</taxon>
        <taxon>Metazoa</taxon>
        <taxon>Spiralia</taxon>
        <taxon>Lophotrochozoa</taxon>
        <taxon>Mollusca</taxon>
        <taxon>Bivalvia</taxon>
        <taxon>Autobranchia</taxon>
        <taxon>Pteriomorphia</taxon>
        <taxon>Pterioida</taxon>
        <taxon>Pterioidea</taxon>
        <taxon>Pteriidae</taxon>
        <taxon>Pinctada</taxon>
    </lineage>
</organism>
<keyword evidence="3 5" id="KW-1133">Transmembrane helix</keyword>
<feature type="domain" description="Amino acid transporter transmembrane" evidence="6">
    <location>
        <begin position="2"/>
        <end position="404"/>
    </location>
</feature>
<feature type="transmembrane region" description="Helical" evidence="5">
    <location>
        <begin position="272"/>
        <end position="295"/>
    </location>
</feature>
<evidence type="ECO:0000313" key="8">
    <source>
        <dbReference type="Proteomes" id="UP001186944"/>
    </source>
</evidence>
<evidence type="ECO:0000259" key="6">
    <source>
        <dbReference type="Pfam" id="PF01490"/>
    </source>
</evidence>
<evidence type="ECO:0000256" key="3">
    <source>
        <dbReference type="ARBA" id="ARBA00022989"/>
    </source>
</evidence>
<comment type="subcellular location">
    <subcellularLocation>
        <location evidence="1">Membrane</location>
        <topology evidence="1">Multi-pass membrane protein</topology>
    </subcellularLocation>
</comment>
<dbReference type="InterPro" id="IPR013057">
    <property type="entry name" value="AA_transpt_TM"/>
</dbReference>
<feature type="transmembrane region" description="Helical" evidence="5">
    <location>
        <begin position="94"/>
        <end position="118"/>
    </location>
</feature>
<evidence type="ECO:0000256" key="2">
    <source>
        <dbReference type="ARBA" id="ARBA00022692"/>
    </source>
</evidence>
<dbReference type="Proteomes" id="UP001186944">
    <property type="component" value="Unassembled WGS sequence"/>
</dbReference>
<feature type="transmembrane region" description="Helical" evidence="5">
    <location>
        <begin position="342"/>
        <end position="366"/>
    </location>
</feature>
<dbReference type="AlphaFoldDB" id="A0AA89C8S3"/>
<reference evidence="7" key="1">
    <citation type="submission" date="2019-08" db="EMBL/GenBank/DDBJ databases">
        <title>The improved chromosome-level genome for the pearl oyster Pinctada fucata martensii using PacBio sequencing and Hi-C.</title>
        <authorList>
            <person name="Zheng Z."/>
        </authorList>
    </citation>
    <scope>NUCLEOTIDE SEQUENCE</scope>
    <source>
        <strain evidence="7">ZZ-2019</strain>
        <tissue evidence="7">Adductor muscle</tissue>
    </source>
</reference>
<feature type="transmembrane region" description="Helical" evidence="5">
    <location>
        <begin position="228"/>
        <end position="252"/>
    </location>
</feature>
<feature type="transmembrane region" description="Helical" evidence="5">
    <location>
        <begin position="27"/>
        <end position="51"/>
    </location>
</feature>
<dbReference type="GO" id="GO:0005774">
    <property type="term" value="C:vacuolar membrane"/>
    <property type="evidence" value="ECO:0007669"/>
    <property type="project" value="TreeGrafter"/>
</dbReference>
<feature type="transmembrane region" description="Helical" evidence="5">
    <location>
        <begin position="316"/>
        <end position="336"/>
    </location>
</feature>
<keyword evidence="8" id="KW-1185">Reference proteome</keyword>
<evidence type="ECO:0000256" key="5">
    <source>
        <dbReference type="SAM" id="Phobius"/>
    </source>
</evidence>
<protein>
    <recommendedName>
        <fullName evidence="6">Amino acid transporter transmembrane domain-containing protein</fullName>
    </recommendedName>
</protein>
<keyword evidence="2 5" id="KW-0812">Transmembrane</keyword>
<feature type="transmembrane region" description="Helical" evidence="5">
    <location>
        <begin position="387"/>
        <end position="405"/>
    </location>
</feature>
<dbReference type="EMBL" id="VSWD01000006">
    <property type="protein sequence ID" value="KAK3099906.1"/>
    <property type="molecule type" value="Genomic_DNA"/>
</dbReference>
<feature type="transmembrane region" description="Helical" evidence="5">
    <location>
        <begin position="130"/>
        <end position="149"/>
    </location>
</feature>
<evidence type="ECO:0000313" key="7">
    <source>
        <dbReference type="EMBL" id="KAK3099906.1"/>
    </source>
</evidence>
<sequence length="435" mass="47842">NLQSLMHLLKGNIGTGVLAMPIAVSYAGLWVGSAGILLLGGFATHCMHILLNCNAKLQKRTGNFTPLSYAGILETSIATGPKSIRKFSTGGRRVVNGFLIVTQIGFCCIYILFVAQSLKQFIHSFWSDDFNIHVYLTIVAVLLLPYCYVKNLVQLAPFSTFAMLLHMTSLIITFYYVLDDLPDYSIRPATKPLSKLPLYFGTALFTYEGIGLVMPIENRMRTPAAFRGCNGLLSVGMVIICTLYTAMGWFGYVKYGDESEGSVTLNLPSKDLLARSVNIFLAISLFISYGLQLYVPVRIIYPSIERRLVSRRKKLLGEYVFRTVIVIFTAGVAMVVPHLDLLISLVGAFASSSLALIIPPIIELITYSAPNEKLSSISNFLMWSKNIILMIFGLVGFATGTYTTLDEIIKSFSSDSVPISNLGPASNITFNYIGT</sequence>
<evidence type="ECO:0000256" key="4">
    <source>
        <dbReference type="ARBA" id="ARBA00023136"/>
    </source>
</evidence>
<name>A0AA89C8S3_PINIB</name>
<comment type="caution">
    <text evidence="7">The sequence shown here is derived from an EMBL/GenBank/DDBJ whole genome shotgun (WGS) entry which is preliminary data.</text>
</comment>
<feature type="non-terminal residue" evidence="7">
    <location>
        <position position="1"/>
    </location>
</feature>
<gene>
    <name evidence="7" type="ORF">FSP39_011600</name>
</gene>
<proteinExistence type="predicted"/>
<dbReference type="PANTHER" id="PTHR22950:SF349">
    <property type="entry name" value="AMINO ACID TRANSPORTER TRANSMEMBRANE DOMAIN-CONTAINING PROTEIN"/>
    <property type="match status" value="1"/>
</dbReference>
<feature type="transmembrane region" description="Helical" evidence="5">
    <location>
        <begin position="161"/>
        <end position="178"/>
    </location>
</feature>
<feature type="transmembrane region" description="Helical" evidence="5">
    <location>
        <begin position="198"/>
        <end position="216"/>
    </location>
</feature>
<dbReference type="GO" id="GO:0015179">
    <property type="term" value="F:L-amino acid transmembrane transporter activity"/>
    <property type="evidence" value="ECO:0007669"/>
    <property type="project" value="TreeGrafter"/>
</dbReference>
<evidence type="ECO:0000256" key="1">
    <source>
        <dbReference type="ARBA" id="ARBA00004141"/>
    </source>
</evidence>
<accession>A0AA89C8S3</accession>
<dbReference type="PANTHER" id="PTHR22950">
    <property type="entry name" value="AMINO ACID TRANSPORTER"/>
    <property type="match status" value="1"/>
</dbReference>
<dbReference type="Pfam" id="PF01490">
    <property type="entry name" value="Aa_trans"/>
    <property type="match status" value="1"/>
</dbReference>
<keyword evidence="4 5" id="KW-0472">Membrane</keyword>